<dbReference type="EMBL" id="VHII01000011">
    <property type="protein sequence ID" value="KAF1384197.1"/>
    <property type="molecule type" value="Genomic_DNA"/>
</dbReference>
<proteinExistence type="predicted"/>
<name>A0A6A5E5I4_PERFL</name>
<dbReference type="Proteomes" id="UP000465112">
    <property type="component" value="Chromosome 11"/>
</dbReference>
<gene>
    <name evidence="1" type="ORF">PFLUV_G00139840</name>
</gene>
<keyword evidence="2" id="KW-1185">Reference proteome</keyword>
<dbReference type="AlphaFoldDB" id="A0A6A5E5I4"/>
<organism evidence="1 2">
    <name type="scientific">Perca fluviatilis</name>
    <name type="common">European perch</name>
    <dbReference type="NCBI Taxonomy" id="8168"/>
    <lineage>
        <taxon>Eukaryota</taxon>
        <taxon>Metazoa</taxon>
        <taxon>Chordata</taxon>
        <taxon>Craniata</taxon>
        <taxon>Vertebrata</taxon>
        <taxon>Euteleostomi</taxon>
        <taxon>Actinopterygii</taxon>
        <taxon>Neopterygii</taxon>
        <taxon>Teleostei</taxon>
        <taxon>Neoteleostei</taxon>
        <taxon>Acanthomorphata</taxon>
        <taxon>Eupercaria</taxon>
        <taxon>Perciformes</taxon>
        <taxon>Percoidei</taxon>
        <taxon>Percidae</taxon>
        <taxon>Percinae</taxon>
        <taxon>Perca</taxon>
    </lineage>
</organism>
<comment type="caution">
    <text evidence="1">The sequence shown here is derived from an EMBL/GenBank/DDBJ whole genome shotgun (WGS) entry which is preliminary data.</text>
</comment>
<accession>A0A6A5E5I4</accession>
<evidence type="ECO:0000313" key="1">
    <source>
        <dbReference type="EMBL" id="KAF1384197.1"/>
    </source>
</evidence>
<evidence type="ECO:0000313" key="2">
    <source>
        <dbReference type="Proteomes" id="UP000465112"/>
    </source>
</evidence>
<reference evidence="1 2" key="1">
    <citation type="submission" date="2019-06" db="EMBL/GenBank/DDBJ databases">
        <title>A chromosome-scale genome assembly of the European perch, Perca fluviatilis.</title>
        <authorList>
            <person name="Roques C."/>
            <person name="Zahm M."/>
            <person name="Cabau C."/>
            <person name="Klopp C."/>
            <person name="Bouchez O."/>
            <person name="Donnadieu C."/>
            <person name="Kuhl H."/>
            <person name="Gislard M."/>
            <person name="Guendouz S."/>
            <person name="Journot L."/>
            <person name="Haffray P."/>
            <person name="Bestin A."/>
            <person name="Morvezen R."/>
            <person name="Feron R."/>
            <person name="Wen M."/>
            <person name="Jouanno E."/>
            <person name="Herpin A."/>
            <person name="Schartl M."/>
            <person name="Postlethwait J."/>
            <person name="Schaerlinger B."/>
            <person name="Chardard D."/>
            <person name="Lecocq T."/>
            <person name="Poncet C."/>
            <person name="Jaffrelo L."/>
            <person name="Lampietro C."/>
            <person name="Guiguen Y."/>
        </authorList>
    </citation>
    <scope>NUCLEOTIDE SEQUENCE [LARGE SCALE GENOMIC DNA]</scope>
    <source>
        <tissue evidence="1">Blood</tissue>
    </source>
</reference>
<protein>
    <submittedName>
        <fullName evidence="1">Uncharacterized protein</fullName>
    </submittedName>
</protein>
<sequence length="52" mass="6018">MTRVVMECCLVCQLQPSRSSWRHKSAGGMVTHCHRHKDTKWTLVFSKMTNAL</sequence>